<dbReference type="Pfam" id="PF01041">
    <property type="entry name" value="DegT_DnrJ_EryC1"/>
    <property type="match status" value="1"/>
</dbReference>
<dbReference type="Gene3D" id="3.40.640.10">
    <property type="entry name" value="Type I PLP-dependent aspartate aminotransferase-like (Major domain)"/>
    <property type="match status" value="1"/>
</dbReference>
<name>A0ABQ3XYE1_9ACTN</name>
<dbReference type="Proteomes" id="UP000609879">
    <property type="component" value="Unassembled WGS sequence"/>
</dbReference>
<sequence>MDFKDLRSALTALATGGSPDESRKAVKDLQGAAYAAISGDEAHEEFRKAFVTKDDCEIAEVMRHLARTASPPAVSVVLSLIRDAVGGERHDAALRLAGLANYVDVPYTSTGAEMTGEAEERYVLEVLRGKRLWRYEVPAARSFVGRFEETMESLLGVKHVHATVSGSAALTAALLGLGVGPGDEVIVPAVTWVGCADAVILCGAVPVIAQVDETLGLSVADVERLVTGRTRAVMAVSLFGASCDLTGLRALADRHGIALIEDNAQAAGVSHHGRRVGSIGDAAIFSTKFMKFVAAGDGGFLATNSDALYQFAVLYTGGRTFPARKRALAVEDRVMPATGLRMNELTGAVALAQAERLDDLLGRLREARDLIFDLTGPARTYRRVPGHDPRGDSGWMTPLLFPDESACQTFARAVRTRGIRHVTTSRELFAGGEIEHCYPAMSTDRYLPTTGAHWAPEFRAMIAHVGIDARNDPWARVPGRDYPPGFADESMRLLRRIAFVQTNPRLEPQHCAAIARALAEADAECAGHGPRS</sequence>
<evidence type="ECO:0000256" key="2">
    <source>
        <dbReference type="RuleBase" id="RU004508"/>
    </source>
</evidence>
<evidence type="ECO:0000256" key="1">
    <source>
        <dbReference type="ARBA" id="ARBA00001933"/>
    </source>
</evidence>
<protein>
    <submittedName>
        <fullName evidence="3">Uncharacterized protein</fullName>
    </submittedName>
</protein>
<dbReference type="EMBL" id="BOMI01000021">
    <property type="protein sequence ID" value="GID72745.1"/>
    <property type="molecule type" value="Genomic_DNA"/>
</dbReference>
<dbReference type="InterPro" id="IPR000653">
    <property type="entry name" value="DegT/StrS_aminotransferase"/>
</dbReference>
<proteinExistence type="inferred from homology"/>
<reference evidence="3 4" key="1">
    <citation type="submission" date="2021-01" db="EMBL/GenBank/DDBJ databases">
        <title>Whole genome shotgun sequence of Actinoplanes deccanensis NBRC 13994.</title>
        <authorList>
            <person name="Komaki H."/>
            <person name="Tamura T."/>
        </authorList>
    </citation>
    <scope>NUCLEOTIDE SEQUENCE [LARGE SCALE GENOMIC DNA]</scope>
    <source>
        <strain evidence="3 4">NBRC 13994</strain>
    </source>
</reference>
<keyword evidence="2" id="KW-0663">Pyridoxal phosphate</keyword>
<dbReference type="Gene3D" id="3.90.1150.10">
    <property type="entry name" value="Aspartate Aminotransferase, domain 1"/>
    <property type="match status" value="1"/>
</dbReference>
<dbReference type="RefSeq" id="WP_203760683.1">
    <property type="nucleotide sequence ID" value="NZ_BAAABO010000006.1"/>
</dbReference>
<dbReference type="SUPFAM" id="SSF53383">
    <property type="entry name" value="PLP-dependent transferases"/>
    <property type="match status" value="1"/>
</dbReference>
<accession>A0ABQ3XYE1</accession>
<dbReference type="InterPro" id="IPR015421">
    <property type="entry name" value="PyrdxlP-dep_Trfase_major"/>
</dbReference>
<comment type="cofactor">
    <cofactor evidence="1">
        <name>pyridoxal 5'-phosphate</name>
        <dbReference type="ChEBI" id="CHEBI:597326"/>
    </cofactor>
</comment>
<dbReference type="PANTHER" id="PTHR30244">
    <property type="entry name" value="TRANSAMINASE"/>
    <property type="match status" value="1"/>
</dbReference>
<evidence type="ECO:0000313" key="3">
    <source>
        <dbReference type="EMBL" id="GID72745.1"/>
    </source>
</evidence>
<comment type="similarity">
    <text evidence="2">Belongs to the DegT/DnrJ/EryC1 family.</text>
</comment>
<evidence type="ECO:0000313" key="4">
    <source>
        <dbReference type="Proteomes" id="UP000609879"/>
    </source>
</evidence>
<gene>
    <name evidence="3" type="ORF">Ade02nite_13860</name>
</gene>
<organism evidence="3 4">
    <name type="scientific">Paractinoplanes deccanensis</name>
    <dbReference type="NCBI Taxonomy" id="113561"/>
    <lineage>
        <taxon>Bacteria</taxon>
        <taxon>Bacillati</taxon>
        <taxon>Actinomycetota</taxon>
        <taxon>Actinomycetes</taxon>
        <taxon>Micromonosporales</taxon>
        <taxon>Micromonosporaceae</taxon>
        <taxon>Paractinoplanes</taxon>
    </lineage>
</organism>
<dbReference type="InterPro" id="IPR015422">
    <property type="entry name" value="PyrdxlP-dep_Trfase_small"/>
</dbReference>
<keyword evidence="4" id="KW-1185">Reference proteome</keyword>
<comment type="caution">
    <text evidence="3">The sequence shown here is derived from an EMBL/GenBank/DDBJ whole genome shotgun (WGS) entry which is preliminary data.</text>
</comment>
<dbReference type="PANTHER" id="PTHR30244:SF34">
    <property type="entry name" value="DTDP-4-AMINO-4,6-DIDEOXYGALACTOSE TRANSAMINASE"/>
    <property type="match status" value="1"/>
</dbReference>
<dbReference type="InterPro" id="IPR015424">
    <property type="entry name" value="PyrdxlP-dep_Trfase"/>
</dbReference>